<name>A0A9D1J9E5_9FIRM</name>
<dbReference type="InterPro" id="IPR003593">
    <property type="entry name" value="AAA+_ATPase"/>
</dbReference>
<dbReference type="GO" id="GO:0016887">
    <property type="term" value="F:ATP hydrolysis activity"/>
    <property type="evidence" value="ECO:0007669"/>
    <property type="project" value="InterPro"/>
</dbReference>
<dbReference type="Gene3D" id="3.40.50.300">
    <property type="entry name" value="P-loop containing nucleotide triphosphate hydrolases"/>
    <property type="match status" value="2"/>
</dbReference>
<protein>
    <submittedName>
        <fullName evidence="5">ABC-F family ATP-binding cassette domain-containing protein</fullName>
    </submittedName>
</protein>
<evidence type="ECO:0000256" key="3">
    <source>
        <dbReference type="SAM" id="MobiDB-lite"/>
    </source>
</evidence>
<dbReference type="EMBL" id="DVHK01000108">
    <property type="protein sequence ID" value="HIR67403.1"/>
    <property type="molecule type" value="Genomic_DNA"/>
</dbReference>
<accession>A0A9D1J9E5</accession>
<keyword evidence="2 5" id="KW-0067">ATP-binding</keyword>
<dbReference type="PROSITE" id="PS00211">
    <property type="entry name" value="ABC_TRANSPORTER_1"/>
    <property type="match status" value="1"/>
</dbReference>
<evidence type="ECO:0000256" key="2">
    <source>
        <dbReference type="ARBA" id="ARBA00022840"/>
    </source>
</evidence>
<dbReference type="PANTHER" id="PTHR42855:SF2">
    <property type="entry name" value="DRUG RESISTANCE ABC TRANSPORTER,ATP-BINDING PROTEIN"/>
    <property type="match status" value="1"/>
</dbReference>
<evidence type="ECO:0000256" key="1">
    <source>
        <dbReference type="ARBA" id="ARBA00022741"/>
    </source>
</evidence>
<reference evidence="5" key="2">
    <citation type="journal article" date="2021" name="PeerJ">
        <title>Extensive microbial diversity within the chicken gut microbiome revealed by metagenomics and culture.</title>
        <authorList>
            <person name="Gilroy R."/>
            <person name="Ravi A."/>
            <person name="Getino M."/>
            <person name="Pursley I."/>
            <person name="Horton D.L."/>
            <person name="Alikhan N.F."/>
            <person name="Baker D."/>
            <person name="Gharbi K."/>
            <person name="Hall N."/>
            <person name="Watson M."/>
            <person name="Adriaenssens E.M."/>
            <person name="Foster-Nyarko E."/>
            <person name="Jarju S."/>
            <person name="Secka A."/>
            <person name="Antonio M."/>
            <person name="Oren A."/>
            <person name="Chaudhuri R.R."/>
            <person name="La Ragione R."/>
            <person name="Hildebrand F."/>
            <person name="Pallen M.J."/>
        </authorList>
    </citation>
    <scope>NUCLEOTIDE SEQUENCE</scope>
    <source>
        <strain evidence="5">ChiW16-3235</strain>
    </source>
</reference>
<dbReference type="GO" id="GO:0005524">
    <property type="term" value="F:ATP binding"/>
    <property type="evidence" value="ECO:0007669"/>
    <property type="project" value="UniProtKB-KW"/>
</dbReference>
<dbReference type="InterPro" id="IPR032524">
    <property type="entry name" value="ABC_tran_C"/>
</dbReference>
<feature type="domain" description="ABC transporter" evidence="4">
    <location>
        <begin position="3"/>
        <end position="259"/>
    </location>
</feature>
<evidence type="ECO:0000313" key="5">
    <source>
        <dbReference type="EMBL" id="HIR67403.1"/>
    </source>
</evidence>
<gene>
    <name evidence="5" type="ORF">IAB94_05105</name>
</gene>
<dbReference type="AlphaFoldDB" id="A0A9D1J9E5"/>
<proteinExistence type="predicted"/>
<sequence length="631" mass="70532">MIVSLDNAAFSYGDNLIFSSVTFAINEGEKVALVGANGEGKTTLIKLIMGQLTPEYGAVNRKNGARIGYLEQNGGLNSDGTVYGEMLKVFSDELAAVERLSQLSHSLSECDPSSHEYTVLSAKFEAAQKFVDSRDAFNVDVKIRRVLNGMGFERFYERSISGMSGGEKTRLKLARLLLEQPDLLILDEPTNHLDIPTLYWLEDYLKDFAGAVLVVSHDRYFLDRVCSRTLEIENKQLSSYPGNYSKYKVLKAERYALALKEYEKQQEERAKLQTYVDKNIVRATTAKSAQSRVKQLEKMEILQKPYTPPAPPRFNFTYEQPPYERVLTIKNLNLSIGGKTLIAGGNLQVSRGQKIAVVGQNGAGKSTLLKHIVAGGDPAVEVGRYVHFAVYDQENANLDPENTVLAELWERHVAYGQTEVRASLARCGLVPEDMDKKVKSLSGGERAKLALCVFENEHGNVLVMDEPTNHLDLPARESLEEALKKFDGTVIFVSHDRYFISAIADGVAEIENGLLTAYQGGYEGYLSAKRAEEAARRAQEEQRERERYEAGKKESYRSKKDRAEEAARKAKIKQLEADISAAEEEEARLNQRLVSPEVLADYKAAGEVARSLDELRAKLEALYEEYAQYIA</sequence>
<dbReference type="InterPro" id="IPR032781">
    <property type="entry name" value="ABC_tran_Xtn"/>
</dbReference>
<dbReference type="PANTHER" id="PTHR42855">
    <property type="entry name" value="ABC TRANSPORTER ATP-BINDING SUBUNIT"/>
    <property type="match status" value="1"/>
</dbReference>
<dbReference type="CDD" id="cd03221">
    <property type="entry name" value="ABCF_EF-3"/>
    <property type="match status" value="2"/>
</dbReference>
<keyword evidence="1" id="KW-0547">Nucleotide-binding</keyword>
<dbReference type="SUPFAM" id="SSF52540">
    <property type="entry name" value="P-loop containing nucleoside triphosphate hydrolases"/>
    <property type="match status" value="2"/>
</dbReference>
<dbReference type="Proteomes" id="UP000823913">
    <property type="component" value="Unassembled WGS sequence"/>
</dbReference>
<comment type="caution">
    <text evidence="5">The sequence shown here is derived from an EMBL/GenBank/DDBJ whole genome shotgun (WGS) entry which is preliminary data.</text>
</comment>
<evidence type="ECO:0000259" key="4">
    <source>
        <dbReference type="PROSITE" id="PS50893"/>
    </source>
</evidence>
<dbReference type="InterPro" id="IPR003439">
    <property type="entry name" value="ABC_transporter-like_ATP-bd"/>
</dbReference>
<reference evidence="5" key="1">
    <citation type="submission" date="2020-10" db="EMBL/GenBank/DDBJ databases">
        <authorList>
            <person name="Gilroy R."/>
        </authorList>
    </citation>
    <scope>NUCLEOTIDE SEQUENCE</scope>
    <source>
        <strain evidence="5">ChiW16-3235</strain>
    </source>
</reference>
<dbReference type="PROSITE" id="PS50893">
    <property type="entry name" value="ABC_TRANSPORTER_2"/>
    <property type="match status" value="2"/>
</dbReference>
<feature type="region of interest" description="Disordered" evidence="3">
    <location>
        <begin position="537"/>
        <end position="563"/>
    </location>
</feature>
<dbReference type="GO" id="GO:0003677">
    <property type="term" value="F:DNA binding"/>
    <property type="evidence" value="ECO:0007669"/>
    <property type="project" value="InterPro"/>
</dbReference>
<organism evidence="5 6">
    <name type="scientific">Candidatus Coproplasma avicola</name>
    <dbReference type="NCBI Taxonomy" id="2840744"/>
    <lineage>
        <taxon>Bacteria</taxon>
        <taxon>Bacillati</taxon>
        <taxon>Bacillota</taxon>
        <taxon>Clostridia</taxon>
        <taxon>Eubacteriales</taxon>
        <taxon>Candidatus Coproplasma</taxon>
    </lineage>
</organism>
<dbReference type="Pfam" id="PF12848">
    <property type="entry name" value="ABC_tran_Xtn"/>
    <property type="match status" value="1"/>
</dbReference>
<dbReference type="InterPro" id="IPR027417">
    <property type="entry name" value="P-loop_NTPase"/>
</dbReference>
<dbReference type="SMART" id="SM00382">
    <property type="entry name" value="AAA"/>
    <property type="match status" value="2"/>
</dbReference>
<feature type="domain" description="ABC transporter" evidence="4">
    <location>
        <begin position="327"/>
        <end position="537"/>
    </location>
</feature>
<dbReference type="InterPro" id="IPR017871">
    <property type="entry name" value="ABC_transporter-like_CS"/>
</dbReference>
<dbReference type="Pfam" id="PF16326">
    <property type="entry name" value="ABC_tran_CTD"/>
    <property type="match status" value="1"/>
</dbReference>
<evidence type="ECO:0000313" key="6">
    <source>
        <dbReference type="Proteomes" id="UP000823913"/>
    </source>
</evidence>
<dbReference type="FunFam" id="3.40.50.300:FF:000011">
    <property type="entry name" value="Putative ABC transporter ATP-binding component"/>
    <property type="match status" value="1"/>
</dbReference>
<dbReference type="Pfam" id="PF00005">
    <property type="entry name" value="ABC_tran"/>
    <property type="match status" value="2"/>
</dbReference>
<dbReference type="InterPro" id="IPR051309">
    <property type="entry name" value="ABCF_ATPase"/>
</dbReference>